<accession>A0AAD1Y096</accession>
<keyword evidence="2" id="KW-0812">Transmembrane</keyword>
<feature type="region of interest" description="Disordered" evidence="1">
    <location>
        <begin position="922"/>
        <end position="986"/>
    </location>
</feature>
<evidence type="ECO:0000256" key="3">
    <source>
        <dbReference type="SAM" id="SignalP"/>
    </source>
</evidence>
<evidence type="ECO:0000256" key="1">
    <source>
        <dbReference type="SAM" id="MobiDB-lite"/>
    </source>
</evidence>
<feature type="transmembrane region" description="Helical" evidence="2">
    <location>
        <begin position="800"/>
        <end position="820"/>
    </location>
</feature>
<evidence type="ECO:0000313" key="4">
    <source>
        <dbReference type="EMBL" id="CAI2381325.1"/>
    </source>
</evidence>
<dbReference type="EMBL" id="CAMPGE010023376">
    <property type="protein sequence ID" value="CAI2381325.1"/>
    <property type="molecule type" value="Genomic_DNA"/>
</dbReference>
<feature type="signal peptide" evidence="3">
    <location>
        <begin position="1"/>
        <end position="16"/>
    </location>
</feature>
<reference evidence="4" key="1">
    <citation type="submission" date="2023-07" db="EMBL/GenBank/DDBJ databases">
        <authorList>
            <consortium name="AG Swart"/>
            <person name="Singh M."/>
            <person name="Singh A."/>
            <person name="Seah K."/>
            <person name="Emmerich C."/>
        </authorList>
    </citation>
    <scope>NUCLEOTIDE SEQUENCE</scope>
    <source>
        <strain evidence="4">DP1</strain>
    </source>
</reference>
<dbReference type="AlphaFoldDB" id="A0AAD1Y096"/>
<feature type="transmembrane region" description="Helical" evidence="2">
    <location>
        <begin position="661"/>
        <end position="681"/>
    </location>
</feature>
<keyword evidence="3" id="KW-0732">Signal</keyword>
<feature type="chain" id="PRO_5042056771" description="Transmembrane protein" evidence="3">
    <location>
        <begin position="17"/>
        <end position="986"/>
    </location>
</feature>
<protein>
    <recommendedName>
        <fullName evidence="6">Transmembrane protein</fullName>
    </recommendedName>
</protein>
<name>A0AAD1Y096_EUPCR</name>
<organism evidence="4 5">
    <name type="scientific">Euplotes crassus</name>
    <dbReference type="NCBI Taxonomy" id="5936"/>
    <lineage>
        <taxon>Eukaryota</taxon>
        <taxon>Sar</taxon>
        <taxon>Alveolata</taxon>
        <taxon>Ciliophora</taxon>
        <taxon>Intramacronucleata</taxon>
        <taxon>Spirotrichea</taxon>
        <taxon>Hypotrichia</taxon>
        <taxon>Euplotida</taxon>
        <taxon>Euplotidae</taxon>
        <taxon>Moneuplotes</taxon>
    </lineage>
</organism>
<comment type="caution">
    <text evidence="4">The sequence shown here is derived from an EMBL/GenBank/DDBJ whole genome shotgun (WGS) entry which is preliminary data.</text>
</comment>
<feature type="transmembrane region" description="Helical" evidence="2">
    <location>
        <begin position="851"/>
        <end position="870"/>
    </location>
</feature>
<dbReference type="Proteomes" id="UP001295684">
    <property type="component" value="Unassembled WGS sequence"/>
</dbReference>
<sequence length="986" mass="110939">MKGIIFLLLSILAVSANVCTNEYQEAGSAISGSFTIPGYTAFYLMDILDDQNNDLLYFVGYFRTNVAPYLGIIYKTDHTLNKIQIMTYGIHSFETLYTINQAKDFIYMLDRNKQVILEVRATDLSITREFSINDSSATLNTNSVMRVTYKMYLNFVLSSVMQTCRWDLVSTNLDCFTFGVSSYTNFVPINEDLLFSASVDTSGDQYYLVNYNFSDSSNLVWKRRITCLTSGCINKISSSIISRDQEWVYTMILYDEHFIFHKLSILDGSPQNSGFIWSNSGIFHSFSMKEFNNFIAVQIYSTTNNSEILGEYKSGTARAFSVGRLLYKGEELMYHSGQYLIGKKFFLARTSTNSIDQLEEFEQDSPLFSPITGDYQISPTSSNPSLTSSTKTVTVSTSTTVTLTDITSATSPSFTTHVALWNQDYIQSVQGNTSVQLNFTWACAQSVNYTDIAFSLVKTGSNVIPGWVSMNPDSQELRLNTTPKLDKDTTFNFSLEIAFDNQVYHKKFKITVEQCSILNCEVCQLGASNLCETCATDYEATDGQKSCSKIASMPGATEAAAAMVTSSVAIASASSVLSLSSVNSIFSIMNSLQLAVLLPLVPDYISPKVLDFLSSMGFTMFSFDFIEFKEIPFVKAISDWVSYPQSDEYLNNLGLRSGSSFVNYLSLMAVIVLIGIIHMGISICNHCAENSKHRKCKKFTNTLFTFFTFNIYIRVFIQAFSFTSLSILSELYNLNLDTTVTKVSFGVCVLFFLCTSVLFLLSFYMYCKSFPEIDKEKYWPCIEYFNGIKPNKFSKMYSSLFMLMRLMLSSLLIFGAAIPGSTKGTYFYLVNIGYCLYLAGVRPFENMQDNVIEIINQVLFCCMAVPLSWLNTKESWTPFYESYYTNIFMVSPAIGSLVCLGFLIKSIISYIYRRKANKRKQDIAPKKTDLNQKIPQNEEEPDHNATPSIAAPSSNLSQSNASMTPISRPQRKVAKTKKIRVDPKPN</sequence>
<keyword evidence="2" id="KW-1133">Transmembrane helix</keyword>
<gene>
    <name evidence="4" type="ORF">ECRASSUSDP1_LOCUS22779</name>
</gene>
<feature type="compositionally biased region" description="Polar residues" evidence="1">
    <location>
        <begin position="945"/>
        <end position="967"/>
    </location>
</feature>
<keyword evidence="2" id="KW-0472">Membrane</keyword>
<feature type="compositionally biased region" description="Basic residues" evidence="1">
    <location>
        <begin position="969"/>
        <end position="978"/>
    </location>
</feature>
<feature type="transmembrane region" description="Helical" evidence="2">
    <location>
        <begin position="890"/>
        <end position="912"/>
    </location>
</feature>
<proteinExistence type="predicted"/>
<keyword evidence="5" id="KW-1185">Reference proteome</keyword>
<evidence type="ECO:0008006" key="6">
    <source>
        <dbReference type="Google" id="ProtNLM"/>
    </source>
</evidence>
<feature type="transmembrane region" description="Helical" evidence="2">
    <location>
        <begin position="826"/>
        <end position="844"/>
    </location>
</feature>
<evidence type="ECO:0000256" key="2">
    <source>
        <dbReference type="SAM" id="Phobius"/>
    </source>
</evidence>
<evidence type="ECO:0000313" key="5">
    <source>
        <dbReference type="Proteomes" id="UP001295684"/>
    </source>
</evidence>
<feature type="transmembrane region" description="Helical" evidence="2">
    <location>
        <begin position="743"/>
        <end position="767"/>
    </location>
</feature>
<feature type="transmembrane region" description="Helical" evidence="2">
    <location>
        <begin position="702"/>
        <end position="723"/>
    </location>
</feature>